<name>A0A7H8RDX2_TALRU</name>
<proteinExistence type="inferred from homology"/>
<keyword evidence="15" id="KW-1185">Reference proteome</keyword>
<evidence type="ECO:0000256" key="11">
    <source>
        <dbReference type="ARBA" id="ARBA00023136"/>
    </source>
</evidence>
<dbReference type="GO" id="GO:0016765">
    <property type="term" value="F:transferase activity, transferring alkyl or aryl (other than methyl) groups"/>
    <property type="evidence" value="ECO:0007669"/>
    <property type="project" value="InterPro"/>
</dbReference>
<keyword evidence="6" id="KW-0863">Zinc-finger</keyword>
<keyword evidence="8" id="KW-0694">RNA-binding</keyword>
<dbReference type="InterPro" id="IPR044878">
    <property type="entry name" value="UbiA_sf"/>
</dbReference>
<dbReference type="PANTHER" id="PTHR10768:SF0">
    <property type="entry name" value="RIBOSOMAL PROTEIN L37"/>
    <property type="match status" value="1"/>
</dbReference>
<keyword evidence="3 13" id="KW-0812">Transmembrane</keyword>
<dbReference type="InterPro" id="IPR011332">
    <property type="entry name" value="Ribosomal_zn-bd"/>
</dbReference>
<comment type="subcellular location">
    <subcellularLocation>
        <location evidence="1">Membrane</location>
        <topology evidence="1">Multi-pass membrane protein</topology>
    </subcellularLocation>
</comment>
<keyword evidence="11 13" id="KW-0472">Membrane</keyword>
<keyword evidence="4" id="KW-0479">Metal-binding</keyword>
<evidence type="ECO:0000313" key="15">
    <source>
        <dbReference type="Proteomes" id="UP000509510"/>
    </source>
</evidence>
<feature type="transmembrane region" description="Helical" evidence="13">
    <location>
        <begin position="217"/>
        <end position="233"/>
    </location>
</feature>
<evidence type="ECO:0000256" key="1">
    <source>
        <dbReference type="ARBA" id="ARBA00004141"/>
    </source>
</evidence>
<dbReference type="Pfam" id="PF01040">
    <property type="entry name" value="UbiA"/>
    <property type="match status" value="1"/>
</dbReference>
<dbReference type="InterPro" id="IPR011331">
    <property type="entry name" value="Ribosomal_eL37/eL43"/>
</dbReference>
<accession>A0A7H8RDX2</accession>
<feature type="transmembrane region" description="Helical" evidence="13">
    <location>
        <begin position="143"/>
        <end position="163"/>
    </location>
</feature>
<evidence type="ECO:0000256" key="6">
    <source>
        <dbReference type="ARBA" id="ARBA00022771"/>
    </source>
</evidence>
<dbReference type="EMBL" id="CP055903">
    <property type="protein sequence ID" value="QKX63911.1"/>
    <property type="molecule type" value="Genomic_DNA"/>
</dbReference>
<keyword evidence="12" id="KW-0687">Ribonucleoprotein</keyword>
<keyword evidence="9" id="KW-0689">Ribosomal protein</keyword>
<evidence type="ECO:0000256" key="8">
    <source>
        <dbReference type="ARBA" id="ARBA00022884"/>
    </source>
</evidence>
<feature type="transmembrane region" description="Helical" evidence="13">
    <location>
        <begin position="113"/>
        <end position="131"/>
    </location>
</feature>
<evidence type="ECO:0008006" key="16">
    <source>
        <dbReference type="Google" id="ProtNLM"/>
    </source>
</evidence>
<evidence type="ECO:0000256" key="4">
    <source>
        <dbReference type="ARBA" id="ARBA00022723"/>
    </source>
</evidence>
<organism evidence="14 15">
    <name type="scientific">Talaromyces rugulosus</name>
    <name type="common">Penicillium rugulosum</name>
    <dbReference type="NCBI Taxonomy" id="121627"/>
    <lineage>
        <taxon>Eukaryota</taxon>
        <taxon>Fungi</taxon>
        <taxon>Dikarya</taxon>
        <taxon>Ascomycota</taxon>
        <taxon>Pezizomycotina</taxon>
        <taxon>Eurotiomycetes</taxon>
        <taxon>Eurotiomycetidae</taxon>
        <taxon>Eurotiales</taxon>
        <taxon>Trichocomaceae</taxon>
        <taxon>Talaromyces</taxon>
        <taxon>Talaromyces sect. Islandici</taxon>
    </lineage>
</organism>
<evidence type="ECO:0000256" key="7">
    <source>
        <dbReference type="ARBA" id="ARBA00022833"/>
    </source>
</evidence>
<dbReference type="Proteomes" id="UP000509510">
    <property type="component" value="Chromosome VI"/>
</dbReference>
<dbReference type="PANTHER" id="PTHR10768">
    <property type="entry name" value="60S RIBOSOMAL PROTEIN L37"/>
    <property type="match status" value="1"/>
</dbReference>
<evidence type="ECO:0000256" key="5">
    <source>
        <dbReference type="ARBA" id="ARBA00022730"/>
    </source>
</evidence>
<evidence type="ECO:0000256" key="3">
    <source>
        <dbReference type="ARBA" id="ARBA00022692"/>
    </source>
</evidence>
<dbReference type="GO" id="GO:0022625">
    <property type="term" value="C:cytosolic large ribosomal subunit"/>
    <property type="evidence" value="ECO:0007669"/>
    <property type="project" value="TreeGrafter"/>
</dbReference>
<dbReference type="OrthoDB" id="10259236at2759"/>
<keyword evidence="5" id="KW-0699">rRNA-binding</keyword>
<protein>
    <recommendedName>
        <fullName evidence="16">60S ribosomal protein L37</fullName>
    </recommendedName>
</protein>
<dbReference type="AlphaFoldDB" id="A0A7H8RDX2"/>
<comment type="similarity">
    <text evidence="2">Belongs to the eukaryotic ribosomal protein eL37 family.</text>
</comment>
<keyword evidence="10 13" id="KW-1133">Transmembrane helix</keyword>
<dbReference type="RefSeq" id="XP_035350085.1">
    <property type="nucleotide sequence ID" value="XM_035494192.1"/>
</dbReference>
<dbReference type="KEGG" id="trg:TRUGW13939_11083"/>
<dbReference type="GeneID" id="55998562"/>
<evidence type="ECO:0000313" key="14">
    <source>
        <dbReference type="EMBL" id="QKX63911.1"/>
    </source>
</evidence>
<evidence type="ECO:0000256" key="10">
    <source>
        <dbReference type="ARBA" id="ARBA00022989"/>
    </source>
</evidence>
<feature type="transmembrane region" description="Helical" evidence="13">
    <location>
        <begin position="40"/>
        <end position="60"/>
    </location>
</feature>
<evidence type="ECO:0000256" key="2">
    <source>
        <dbReference type="ARBA" id="ARBA00009805"/>
    </source>
</evidence>
<dbReference type="GO" id="GO:0006412">
    <property type="term" value="P:translation"/>
    <property type="evidence" value="ECO:0007669"/>
    <property type="project" value="InterPro"/>
</dbReference>
<dbReference type="InterPro" id="IPR000537">
    <property type="entry name" value="UbiA_prenyltransferase"/>
</dbReference>
<dbReference type="GO" id="GO:0016020">
    <property type="term" value="C:membrane"/>
    <property type="evidence" value="ECO:0007669"/>
    <property type="project" value="UniProtKB-SubCell"/>
</dbReference>
<keyword evidence="7" id="KW-0862">Zinc</keyword>
<feature type="transmembrane region" description="Helical" evidence="13">
    <location>
        <begin position="175"/>
        <end position="196"/>
    </location>
</feature>
<dbReference type="Gene3D" id="2.20.25.30">
    <property type="match status" value="1"/>
</dbReference>
<evidence type="ECO:0000256" key="9">
    <source>
        <dbReference type="ARBA" id="ARBA00022980"/>
    </source>
</evidence>
<dbReference type="GO" id="GO:0003735">
    <property type="term" value="F:structural constituent of ribosome"/>
    <property type="evidence" value="ECO:0007669"/>
    <property type="project" value="InterPro"/>
</dbReference>
<sequence length="363" mass="39745">MISLSQTQLLIQASRPVSWIIAPSIYFAGFIHSGTVPKSIAALLFGVGLSFPTCLVTFGVNDIYDYSSDKQNSRKRSPRVYGTLLYENDHTTVLQGAKIATFITLLLATPASIQYPPLLAYTLSFLFLSWAYSSPPFRIKERVILDSLSNGLICWLFWASGYTQGDDGTGDIGKSFYSGWAVFFYASASHSLAAVADTNPDKLAKYRTTAVVYGEKFAAFLSITYYFCAAILAGISTSIGMAACAGVITSMVILIQDEYVVIPGRGHSLYSQSIFLEDTTKTDNHIAKGTSSFGKRSLHIQKHTCANCGYPSAKVRKFNWSEKAKRRKSTGTGRMRYLKTVDRKFQNGFQTGVPKGARGPTAA</sequence>
<reference evidence="15" key="1">
    <citation type="submission" date="2020-06" db="EMBL/GenBank/DDBJ databases">
        <title>A chromosome-scale genome assembly of Talaromyces rugulosus W13939.</title>
        <authorList>
            <person name="Wang B."/>
            <person name="Guo L."/>
            <person name="Ye K."/>
            <person name="Wang L."/>
        </authorList>
    </citation>
    <scope>NUCLEOTIDE SEQUENCE [LARGE SCALE GENOMIC DNA]</scope>
    <source>
        <strain evidence="15">W13939</strain>
    </source>
</reference>
<evidence type="ECO:0000256" key="12">
    <source>
        <dbReference type="ARBA" id="ARBA00023274"/>
    </source>
</evidence>
<dbReference type="Pfam" id="PF01907">
    <property type="entry name" value="Ribosomal_L37e"/>
    <property type="match status" value="1"/>
</dbReference>
<dbReference type="Gene3D" id="1.10.357.140">
    <property type="entry name" value="UbiA prenyltransferase"/>
    <property type="match status" value="1"/>
</dbReference>
<dbReference type="GO" id="GO:0008270">
    <property type="term" value="F:zinc ion binding"/>
    <property type="evidence" value="ECO:0007669"/>
    <property type="project" value="UniProtKB-KW"/>
</dbReference>
<dbReference type="GO" id="GO:0019843">
    <property type="term" value="F:rRNA binding"/>
    <property type="evidence" value="ECO:0007669"/>
    <property type="project" value="UniProtKB-KW"/>
</dbReference>
<feature type="transmembrane region" description="Helical" evidence="13">
    <location>
        <begin position="16"/>
        <end position="33"/>
    </location>
</feature>
<dbReference type="InterPro" id="IPR001569">
    <property type="entry name" value="Ribosomal_eL37"/>
</dbReference>
<evidence type="ECO:0000256" key="13">
    <source>
        <dbReference type="SAM" id="Phobius"/>
    </source>
</evidence>
<dbReference type="SUPFAM" id="SSF57829">
    <property type="entry name" value="Zn-binding ribosomal proteins"/>
    <property type="match status" value="1"/>
</dbReference>
<gene>
    <name evidence="14" type="ORF">TRUGW13939_11083</name>
</gene>